<organism evidence="1 2">
    <name type="scientific">Colletotrichum navitas</name>
    <dbReference type="NCBI Taxonomy" id="681940"/>
    <lineage>
        <taxon>Eukaryota</taxon>
        <taxon>Fungi</taxon>
        <taxon>Dikarya</taxon>
        <taxon>Ascomycota</taxon>
        <taxon>Pezizomycotina</taxon>
        <taxon>Sordariomycetes</taxon>
        <taxon>Hypocreomycetidae</taxon>
        <taxon>Glomerellales</taxon>
        <taxon>Glomerellaceae</taxon>
        <taxon>Colletotrichum</taxon>
        <taxon>Colletotrichum graminicola species complex</taxon>
    </lineage>
</organism>
<dbReference type="Proteomes" id="UP001230504">
    <property type="component" value="Unassembled WGS sequence"/>
</dbReference>
<dbReference type="RefSeq" id="XP_060414173.1">
    <property type="nucleotide sequence ID" value="XM_060557806.1"/>
</dbReference>
<keyword evidence="2" id="KW-1185">Reference proteome</keyword>
<gene>
    <name evidence="1" type="ORF">LY79DRAFT_553770</name>
</gene>
<dbReference type="GeneID" id="85442046"/>
<reference evidence="1" key="1">
    <citation type="submission" date="2021-06" db="EMBL/GenBank/DDBJ databases">
        <title>Comparative genomics, transcriptomics and evolutionary studies reveal genomic signatures of adaptation to plant cell wall in hemibiotrophic fungi.</title>
        <authorList>
            <consortium name="DOE Joint Genome Institute"/>
            <person name="Baroncelli R."/>
            <person name="Diaz J.F."/>
            <person name="Benocci T."/>
            <person name="Peng M."/>
            <person name="Battaglia E."/>
            <person name="Haridas S."/>
            <person name="Andreopoulos W."/>
            <person name="Labutti K."/>
            <person name="Pangilinan J."/>
            <person name="Floch G.L."/>
            <person name="Makela M.R."/>
            <person name="Henrissat B."/>
            <person name="Grigoriev I.V."/>
            <person name="Crouch J.A."/>
            <person name="De Vries R.P."/>
            <person name="Sukno S.A."/>
            <person name="Thon M.R."/>
        </authorList>
    </citation>
    <scope>NUCLEOTIDE SEQUENCE</scope>
    <source>
        <strain evidence="1">CBS 125086</strain>
    </source>
</reference>
<proteinExistence type="predicted"/>
<name>A0AAD8PYZ2_9PEZI</name>
<comment type="caution">
    <text evidence="1">The sequence shown here is derived from an EMBL/GenBank/DDBJ whole genome shotgun (WGS) entry which is preliminary data.</text>
</comment>
<dbReference type="AlphaFoldDB" id="A0AAD8PYZ2"/>
<sequence length="158" mass="17567">MFAALLWLCFPHRRKKRNPVPCRQGVSKGPACNGPDSCPPRTGRKCDLLRHKDRPQGPRPTSGAAMRSLSSFPSTYYVVPRAPCQGSLPLVATSIGPVSSPFRMSGTLGSGLERRGLPVWMTHAEVIRVWKGLPVAMRLILILRAECAWEYHRMSDQM</sequence>
<dbReference type="EMBL" id="JAHLJV010000029">
    <property type="protein sequence ID" value="KAK1590699.1"/>
    <property type="molecule type" value="Genomic_DNA"/>
</dbReference>
<accession>A0AAD8PYZ2</accession>
<evidence type="ECO:0000313" key="2">
    <source>
        <dbReference type="Proteomes" id="UP001230504"/>
    </source>
</evidence>
<evidence type="ECO:0000313" key="1">
    <source>
        <dbReference type="EMBL" id="KAK1590699.1"/>
    </source>
</evidence>
<protein>
    <submittedName>
        <fullName evidence="1">Uncharacterized protein</fullName>
    </submittedName>
</protein>